<dbReference type="Pfam" id="PF01557">
    <property type="entry name" value="FAA_hydrolase"/>
    <property type="match status" value="1"/>
</dbReference>
<dbReference type="KEGG" id="hla:Hlac_2243"/>
<organism evidence="4 5">
    <name type="scientific">Halorubrum lacusprofundi (strain ATCC 49239 / DSM 5036 / JCM 8891 / ACAM 34)</name>
    <dbReference type="NCBI Taxonomy" id="416348"/>
    <lineage>
        <taxon>Archaea</taxon>
        <taxon>Methanobacteriati</taxon>
        <taxon>Methanobacteriota</taxon>
        <taxon>Stenosarchaea group</taxon>
        <taxon>Halobacteria</taxon>
        <taxon>Halobacteriales</taxon>
        <taxon>Haloferacaceae</taxon>
        <taxon>Halorubrum</taxon>
    </lineage>
</organism>
<evidence type="ECO:0000256" key="2">
    <source>
        <dbReference type="ARBA" id="ARBA00022723"/>
    </source>
</evidence>
<protein>
    <submittedName>
        <fullName evidence="4">Fumarylacetoacetate (FAA) hydrolase</fullName>
    </submittedName>
</protein>
<feature type="domain" description="Fumarylacetoacetase-like C-terminal" evidence="3">
    <location>
        <begin position="93"/>
        <end position="295"/>
    </location>
</feature>
<evidence type="ECO:0000313" key="5">
    <source>
        <dbReference type="Proteomes" id="UP000000740"/>
    </source>
</evidence>
<gene>
    <name evidence="4" type="ordered locus">Hlac_2243</name>
</gene>
<evidence type="ECO:0000313" key="4">
    <source>
        <dbReference type="EMBL" id="ACM57820.1"/>
    </source>
</evidence>
<proteinExistence type="inferred from homology"/>
<dbReference type="PANTHER" id="PTHR42796:SF7">
    <property type="entry name" value="2-DEHYDRO-3-DEOXY-D-ARABINONATE DEHYDRATASE"/>
    <property type="match status" value="1"/>
</dbReference>
<dbReference type="AlphaFoldDB" id="B9LRU6"/>
<evidence type="ECO:0000259" key="3">
    <source>
        <dbReference type="Pfam" id="PF01557"/>
    </source>
</evidence>
<keyword evidence="4" id="KW-0378">Hydrolase</keyword>
<evidence type="ECO:0000256" key="1">
    <source>
        <dbReference type="ARBA" id="ARBA00010211"/>
    </source>
</evidence>
<name>B9LRU6_HALLT</name>
<accession>B9LRU6</accession>
<dbReference type="eggNOG" id="arCOG00236">
    <property type="taxonomic scope" value="Archaea"/>
</dbReference>
<comment type="similarity">
    <text evidence="1">Belongs to the FAH family.</text>
</comment>
<dbReference type="GO" id="GO:0044281">
    <property type="term" value="P:small molecule metabolic process"/>
    <property type="evidence" value="ECO:0007669"/>
    <property type="project" value="UniProtKB-ARBA"/>
</dbReference>
<dbReference type="Proteomes" id="UP000000740">
    <property type="component" value="Chromosome 1"/>
</dbReference>
<dbReference type="InterPro" id="IPR051121">
    <property type="entry name" value="FAH"/>
</dbReference>
<reference evidence="4 5" key="1">
    <citation type="journal article" date="2016" name="Stand. Genomic Sci.">
        <title>Complete genome sequence of the Antarctic Halorubrum lacusprofundi type strain ACAM 34.</title>
        <authorList>
            <person name="Anderson I.J."/>
            <person name="DasSarma P."/>
            <person name="Lucas S."/>
            <person name="Copeland A."/>
            <person name="Lapidus A."/>
            <person name="Del Rio T.G."/>
            <person name="Tice H."/>
            <person name="Dalin E."/>
            <person name="Bruce D.C."/>
            <person name="Goodwin L."/>
            <person name="Pitluck S."/>
            <person name="Sims D."/>
            <person name="Brettin T.S."/>
            <person name="Detter J.C."/>
            <person name="Han C.S."/>
            <person name="Larimer F."/>
            <person name="Hauser L."/>
            <person name="Land M."/>
            <person name="Ivanova N."/>
            <person name="Richardson P."/>
            <person name="Cavicchioli R."/>
            <person name="DasSarma S."/>
            <person name="Woese C.R."/>
            <person name="Kyrpides N.C."/>
        </authorList>
    </citation>
    <scope>NUCLEOTIDE SEQUENCE [LARGE SCALE GENOMIC DNA]</scope>
    <source>
        <strain evidence="5">ATCC 49239 / DSM 5036 / JCM 8891 / ACAM 34</strain>
    </source>
</reference>
<dbReference type="GO" id="GO:0046872">
    <property type="term" value="F:metal ion binding"/>
    <property type="evidence" value="ECO:0007669"/>
    <property type="project" value="UniProtKB-KW"/>
</dbReference>
<dbReference type="SUPFAM" id="SSF56529">
    <property type="entry name" value="FAH"/>
    <property type="match status" value="1"/>
</dbReference>
<sequence length="299" mass="32365">MASAHQQGMRYYRLPGGEHSEGSGSLVVVDDGDAYDLSTASDDLGSFTQLARAANACDESIDSIARDRISDSESVAFDDDDVLLPVTADEVWAAGVTYQISEQAREAESGKPEVYIDVYDSERPELFLKATPSRTVGPNEAIGIRGDSTWDVPEPELGVVLHREEVVGYTIGNDVSSRAIEGENPLYLPQAKVYDRCCSVGPCVATADVVDDPHDLEMALSIERDGEVVFEDSTSTNEMATTCENLVSYLRRHNNLPETVVLLTGTALVPPESFTLTEGDQVTIDIDKIGQLVNDTIVV</sequence>
<dbReference type="Gene3D" id="3.90.850.10">
    <property type="entry name" value="Fumarylacetoacetase-like, C-terminal domain"/>
    <property type="match status" value="1"/>
</dbReference>
<dbReference type="HOGENOM" id="CLU_078481_0_0_2"/>
<dbReference type="EMBL" id="CP001365">
    <property type="protein sequence ID" value="ACM57820.1"/>
    <property type="molecule type" value="Genomic_DNA"/>
</dbReference>
<keyword evidence="5" id="KW-1185">Reference proteome</keyword>
<dbReference type="InterPro" id="IPR036663">
    <property type="entry name" value="Fumarylacetoacetase_C_sf"/>
</dbReference>
<dbReference type="PANTHER" id="PTHR42796">
    <property type="entry name" value="FUMARYLACETOACETATE HYDROLASE DOMAIN-CONTAINING PROTEIN 2A-RELATED"/>
    <property type="match status" value="1"/>
</dbReference>
<keyword evidence="2" id="KW-0479">Metal-binding</keyword>
<dbReference type="InterPro" id="IPR011234">
    <property type="entry name" value="Fumarylacetoacetase-like_C"/>
</dbReference>
<dbReference type="GO" id="GO:0016787">
    <property type="term" value="F:hydrolase activity"/>
    <property type="evidence" value="ECO:0007669"/>
    <property type="project" value="UniProtKB-KW"/>
</dbReference>